<keyword evidence="5 11" id="KW-0418">Kinase</keyword>
<evidence type="ECO:0000313" key="11">
    <source>
        <dbReference type="EMBL" id="HFN00384.1"/>
    </source>
</evidence>
<dbReference type="Pfam" id="PF00069">
    <property type="entry name" value="Pkinase"/>
    <property type="match status" value="1"/>
</dbReference>
<protein>
    <recommendedName>
        <fullName evidence="1">non-specific serine/threonine protein kinase</fullName>
        <ecNumber evidence="1">2.7.11.1</ecNumber>
    </recommendedName>
</protein>
<dbReference type="InterPro" id="IPR011009">
    <property type="entry name" value="Kinase-like_dom_sf"/>
</dbReference>
<evidence type="ECO:0000256" key="1">
    <source>
        <dbReference type="ARBA" id="ARBA00012513"/>
    </source>
</evidence>
<comment type="caution">
    <text evidence="11">The sequence shown here is derived from an EMBL/GenBank/DDBJ whole genome shotgun (WGS) entry which is preliminary data.</text>
</comment>
<name>A0A7C3KH85_9CYAN</name>
<organism evidence="11">
    <name type="scientific">Oscillatoriales cyanobacterium SpSt-418</name>
    <dbReference type="NCBI Taxonomy" id="2282169"/>
    <lineage>
        <taxon>Bacteria</taxon>
        <taxon>Bacillati</taxon>
        <taxon>Cyanobacteriota</taxon>
        <taxon>Cyanophyceae</taxon>
        <taxon>Oscillatoriophycideae</taxon>
        <taxon>Oscillatoriales</taxon>
    </lineage>
</organism>
<keyword evidence="6 9" id="KW-0067">ATP-binding</keyword>
<evidence type="ECO:0000256" key="5">
    <source>
        <dbReference type="ARBA" id="ARBA00022777"/>
    </source>
</evidence>
<dbReference type="PROSITE" id="PS00107">
    <property type="entry name" value="PROTEIN_KINASE_ATP"/>
    <property type="match status" value="1"/>
</dbReference>
<accession>A0A7C3KH85</accession>
<evidence type="ECO:0000256" key="7">
    <source>
        <dbReference type="ARBA" id="ARBA00047899"/>
    </source>
</evidence>
<keyword evidence="3" id="KW-0808">Transferase</keyword>
<dbReference type="PANTHER" id="PTHR24363:SF0">
    <property type="entry name" value="SERINE_THREONINE KINASE LIKE DOMAIN CONTAINING 1"/>
    <property type="match status" value="1"/>
</dbReference>
<dbReference type="GO" id="GO:0004674">
    <property type="term" value="F:protein serine/threonine kinase activity"/>
    <property type="evidence" value="ECO:0007669"/>
    <property type="project" value="UniProtKB-KW"/>
</dbReference>
<dbReference type="InterPro" id="IPR017441">
    <property type="entry name" value="Protein_kinase_ATP_BS"/>
</dbReference>
<keyword evidence="2 11" id="KW-0723">Serine/threonine-protein kinase</keyword>
<dbReference type="PANTHER" id="PTHR24363">
    <property type="entry name" value="SERINE/THREONINE PROTEIN KINASE"/>
    <property type="match status" value="1"/>
</dbReference>
<evidence type="ECO:0000256" key="8">
    <source>
        <dbReference type="ARBA" id="ARBA00048679"/>
    </source>
</evidence>
<dbReference type="EC" id="2.7.11.1" evidence="1"/>
<evidence type="ECO:0000256" key="6">
    <source>
        <dbReference type="ARBA" id="ARBA00022840"/>
    </source>
</evidence>
<dbReference type="AlphaFoldDB" id="A0A7C3KH85"/>
<feature type="binding site" evidence="9">
    <location>
        <position position="66"/>
    </location>
    <ligand>
        <name>ATP</name>
        <dbReference type="ChEBI" id="CHEBI:30616"/>
    </ligand>
</feature>
<dbReference type="Gene3D" id="1.10.510.10">
    <property type="entry name" value="Transferase(Phosphotransferase) domain 1"/>
    <property type="match status" value="1"/>
</dbReference>
<evidence type="ECO:0000256" key="4">
    <source>
        <dbReference type="ARBA" id="ARBA00022741"/>
    </source>
</evidence>
<reference evidence="11" key="1">
    <citation type="journal article" date="2020" name="mSystems">
        <title>Genome- and Community-Level Interaction Insights into Carbon Utilization and Element Cycling Functions of Hydrothermarchaeota in Hydrothermal Sediment.</title>
        <authorList>
            <person name="Zhou Z."/>
            <person name="Liu Y."/>
            <person name="Xu W."/>
            <person name="Pan J."/>
            <person name="Luo Z.H."/>
            <person name="Li M."/>
        </authorList>
    </citation>
    <scope>NUCLEOTIDE SEQUENCE [LARGE SCALE GENOMIC DNA]</scope>
    <source>
        <strain evidence="11">SpSt-418</strain>
    </source>
</reference>
<dbReference type="CDD" id="cd14014">
    <property type="entry name" value="STKc_PknB_like"/>
    <property type="match status" value="1"/>
</dbReference>
<sequence>MNPPVVDFSSSRKQDLHETLLAQMCGSGQRFRDRYEILRILGRGGFGITFLARDESLPGQPLCVIKQLCPKVDDAVSLQRARQRFEQEAKTLSLLGSHAQIPQLLDYFEAAGEFYLVQEYVRGSTLVKELKREGPFSEQAVKRFLREFLPLLHYVHKNRVIHRDIKPPNIIRCRDDGRLVLIDFGAVKENLAPTAGATARNTSTQFVGTVGFAPPEQLASRPVFSSDIYAVGMTCLYLLTGRSPLDFDYEFVSGEVRWQDAVTLSPHFAKVLSRMLKIAPCDRYNSAMDVMRALDLEPYVDSLAHCMNVNPKPFTREEQESFENGYVPPLVRRASAIRDWRQRLRARQMRGNRPFPRMTYSSTP</sequence>
<evidence type="ECO:0000256" key="2">
    <source>
        <dbReference type="ARBA" id="ARBA00022527"/>
    </source>
</evidence>
<evidence type="ECO:0000259" key="10">
    <source>
        <dbReference type="PROSITE" id="PS50011"/>
    </source>
</evidence>
<comment type="catalytic activity">
    <reaction evidence="7">
        <text>L-threonyl-[protein] + ATP = O-phospho-L-threonyl-[protein] + ADP + H(+)</text>
        <dbReference type="Rhea" id="RHEA:46608"/>
        <dbReference type="Rhea" id="RHEA-COMP:11060"/>
        <dbReference type="Rhea" id="RHEA-COMP:11605"/>
        <dbReference type="ChEBI" id="CHEBI:15378"/>
        <dbReference type="ChEBI" id="CHEBI:30013"/>
        <dbReference type="ChEBI" id="CHEBI:30616"/>
        <dbReference type="ChEBI" id="CHEBI:61977"/>
        <dbReference type="ChEBI" id="CHEBI:456216"/>
        <dbReference type="EC" id="2.7.11.1"/>
    </reaction>
</comment>
<keyword evidence="4 9" id="KW-0547">Nucleotide-binding</keyword>
<evidence type="ECO:0000256" key="3">
    <source>
        <dbReference type="ARBA" id="ARBA00022679"/>
    </source>
</evidence>
<dbReference type="EMBL" id="DSRU01000321">
    <property type="protein sequence ID" value="HFN00384.1"/>
    <property type="molecule type" value="Genomic_DNA"/>
</dbReference>
<dbReference type="SUPFAM" id="SSF56112">
    <property type="entry name" value="Protein kinase-like (PK-like)"/>
    <property type="match status" value="1"/>
</dbReference>
<dbReference type="SMART" id="SM00220">
    <property type="entry name" value="S_TKc"/>
    <property type="match status" value="1"/>
</dbReference>
<comment type="catalytic activity">
    <reaction evidence="8">
        <text>L-seryl-[protein] + ATP = O-phospho-L-seryl-[protein] + ADP + H(+)</text>
        <dbReference type="Rhea" id="RHEA:17989"/>
        <dbReference type="Rhea" id="RHEA-COMP:9863"/>
        <dbReference type="Rhea" id="RHEA-COMP:11604"/>
        <dbReference type="ChEBI" id="CHEBI:15378"/>
        <dbReference type="ChEBI" id="CHEBI:29999"/>
        <dbReference type="ChEBI" id="CHEBI:30616"/>
        <dbReference type="ChEBI" id="CHEBI:83421"/>
        <dbReference type="ChEBI" id="CHEBI:456216"/>
        <dbReference type="EC" id="2.7.11.1"/>
    </reaction>
</comment>
<gene>
    <name evidence="11" type="ORF">ENR64_22085</name>
</gene>
<evidence type="ECO:0000256" key="9">
    <source>
        <dbReference type="PROSITE-ProRule" id="PRU10141"/>
    </source>
</evidence>
<dbReference type="PROSITE" id="PS50011">
    <property type="entry name" value="PROTEIN_KINASE_DOM"/>
    <property type="match status" value="1"/>
</dbReference>
<dbReference type="GO" id="GO:0005524">
    <property type="term" value="F:ATP binding"/>
    <property type="evidence" value="ECO:0007669"/>
    <property type="project" value="UniProtKB-UniRule"/>
</dbReference>
<proteinExistence type="predicted"/>
<feature type="domain" description="Protein kinase" evidence="10">
    <location>
        <begin position="35"/>
        <end position="300"/>
    </location>
</feature>
<dbReference type="Gene3D" id="3.30.200.20">
    <property type="entry name" value="Phosphorylase Kinase, domain 1"/>
    <property type="match status" value="1"/>
</dbReference>
<dbReference type="InterPro" id="IPR000719">
    <property type="entry name" value="Prot_kinase_dom"/>
</dbReference>